<comment type="caution">
    <text evidence="3">The sequence shown here is derived from an EMBL/GenBank/DDBJ whole genome shotgun (WGS) entry which is preliminary data.</text>
</comment>
<organism evidence="3 4">
    <name type="scientific">Rhynchospora tenuis</name>
    <dbReference type="NCBI Taxonomy" id="198213"/>
    <lineage>
        <taxon>Eukaryota</taxon>
        <taxon>Viridiplantae</taxon>
        <taxon>Streptophyta</taxon>
        <taxon>Embryophyta</taxon>
        <taxon>Tracheophyta</taxon>
        <taxon>Spermatophyta</taxon>
        <taxon>Magnoliopsida</taxon>
        <taxon>Liliopsida</taxon>
        <taxon>Poales</taxon>
        <taxon>Cyperaceae</taxon>
        <taxon>Cyperoideae</taxon>
        <taxon>Rhynchosporeae</taxon>
        <taxon>Rhynchospora</taxon>
    </lineage>
</organism>
<feature type="transmembrane region" description="Helical" evidence="1">
    <location>
        <begin position="137"/>
        <end position="159"/>
    </location>
</feature>
<dbReference type="Proteomes" id="UP001210211">
    <property type="component" value="Unassembled WGS sequence"/>
</dbReference>
<accession>A0AAD5Z502</accession>
<keyword evidence="1" id="KW-0472">Membrane</keyword>
<keyword evidence="1" id="KW-1133">Transmembrane helix</keyword>
<keyword evidence="4" id="KW-1185">Reference proteome</keyword>
<evidence type="ECO:0000256" key="1">
    <source>
        <dbReference type="SAM" id="Phobius"/>
    </source>
</evidence>
<reference evidence="3 4" key="1">
    <citation type="journal article" date="2022" name="Cell">
        <title>Repeat-based holocentromeres influence genome architecture and karyotype evolution.</title>
        <authorList>
            <person name="Hofstatter P.G."/>
            <person name="Thangavel G."/>
            <person name="Lux T."/>
            <person name="Neumann P."/>
            <person name="Vondrak T."/>
            <person name="Novak P."/>
            <person name="Zhang M."/>
            <person name="Costa L."/>
            <person name="Castellani M."/>
            <person name="Scott A."/>
            <person name="Toegelov H."/>
            <person name="Fuchs J."/>
            <person name="Mata-Sucre Y."/>
            <person name="Dias Y."/>
            <person name="Vanzela A.L.L."/>
            <person name="Huettel B."/>
            <person name="Almeida C.C.S."/>
            <person name="Simkova H."/>
            <person name="Souza G."/>
            <person name="Pedrosa-Harand A."/>
            <person name="Macas J."/>
            <person name="Mayer K.F.X."/>
            <person name="Houben A."/>
            <person name="Marques A."/>
        </authorList>
    </citation>
    <scope>NUCLEOTIDE SEQUENCE [LARGE SCALE GENOMIC DNA]</scope>
    <source>
        <strain evidence="3">RhyTen1mFocal</strain>
    </source>
</reference>
<dbReference type="EMBL" id="JAMRDG010000002">
    <property type="protein sequence ID" value="KAJ3686981.1"/>
    <property type="molecule type" value="Genomic_DNA"/>
</dbReference>
<dbReference type="AlphaFoldDB" id="A0AAD5Z502"/>
<feature type="transmembrane region" description="Helical" evidence="1">
    <location>
        <begin position="16"/>
        <end position="41"/>
    </location>
</feature>
<evidence type="ECO:0000313" key="4">
    <source>
        <dbReference type="Proteomes" id="UP001210211"/>
    </source>
</evidence>
<keyword evidence="1" id="KW-0812">Transmembrane</keyword>
<proteinExistence type="predicted"/>
<feature type="domain" description="DUF4220" evidence="2">
    <location>
        <begin position="61"/>
        <end position="320"/>
    </location>
</feature>
<protein>
    <recommendedName>
        <fullName evidence="2">DUF4220 domain-containing protein</fullName>
    </recommendedName>
</protein>
<gene>
    <name evidence="3" type="ORF">LUZ61_016145</name>
</gene>
<dbReference type="PANTHER" id="PTHR31325">
    <property type="entry name" value="OS01G0798800 PROTEIN-RELATED"/>
    <property type="match status" value="1"/>
</dbReference>
<sequence>MDKNHHSDTNEHGAEALMAIASFIILASVLYTAVGDFILVFVAKRRMKLNNKIADTILSSAHALILPVMSYMFSQAKQNKEERPQVILVWMVLLVVLRVRNGNSTWEPQKSAEQLMRLLWVGFLVCSYTPPNGIRTSLIFLCAFSFSFEVLKAVTFYIAKNSSLIGRNPKLIHNYMKRVMLQDDLRTTPVNNCDYIVMGEENHELAVCENGYFLGDRKSNSSGKLTIGRVFQLNSSEDETFSLMHPYWRDTCLSLSLAKMLRRRFLNLQLDEAGSNKALAFVLEGLIDYIGTNKDIPLDGSNGARNPVERLFSIIQDELNRRSNIKNVEQARIHYTIFETKAETIFCITVRGTVIAPFVKWIQKKTSRAFPPTVFHSTDVKKTILRSLRMTGGQLTNGETSLKSHGMLEHVNQVFQTGGSTTEAILVWHIATTLFHFEKPPHQQNNNSFKEQGVASALSNYCLYLVAFLPEILPEEVEWTEKMYQSVRKEIFDIDRSSGQKPTIKNRCEYAIGEITWDENSVVGKGVKLAKLLLYYNDNGIEVWRMLSEFWAEMMLFISPSDNVEAHEEILEREELITQLWALLTHAGILTRPRSTEHPNHGTESNELTEVVIV</sequence>
<evidence type="ECO:0000313" key="3">
    <source>
        <dbReference type="EMBL" id="KAJ3686981.1"/>
    </source>
</evidence>
<evidence type="ECO:0000259" key="2">
    <source>
        <dbReference type="Pfam" id="PF13968"/>
    </source>
</evidence>
<name>A0AAD5Z502_9POAL</name>
<dbReference type="InterPro" id="IPR025315">
    <property type="entry name" value="DUF4220"/>
</dbReference>
<dbReference type="InterPro" id="IPR007658">
    <property type="entry name" value="DUF594"/>
</dbReference>
<dbReference type="Pfam" id="PF13968">
    <property type="entry name" value="DUF4220"/>
    <property type="match status" value="1"/>
</dbReference>
<dbReference type="Pfam" id="PF04578">
    <property type="entry name" value="DUF594"/>
    <property type="match status" value="1"/>
</dbReference>